<feature type="region of interest" description="Disordered" evidence="3">
    <location>
        <begin position="1"/>
        <end position="145"/>
    </location>
</feature>
<feature type="compositionally biased region" description="Polar residues" evidence="3">
    <location>
        <begin position="45"/>
        <end position="82"/>
    </location>
</feature>
<dbReference type="GO" id="GO:0006334">
    <property type="term" value="P:nucleosome assembly"/>
    <property type="evidence" value="ECO:0007669"/>
    <property type="project" value="TreeGrafter"/>
</dbReference>
<feature type="compositionally biased region" description="Low complexity" evidence="3">
    <location>
        <begin position="250"/>
        <end position="261"/>
    </location>
</feature>
<keyword evidence="5" id="KW-1185">Reference proteome</keyword>
<dbReference type="STRING" id="1408157.A0A1J7JPX8"/>
<dbReference type="GO" id="GO:0006360">
    <property type="term" value="P:transcription by RNA polymerase I"/>
    <property type="evidence" value="ECO:0007669"/>
    <property type="project" value="TreeGrafter"/>
</dbReference>
<dbReference type="EMBL" id="KV875093">
    <property type="protein sequence ID" value="OIW35441.1"/>
    <property type="molecule type" value="Genomic_DNA"/>
</dbReference>
<dbReference type="Proteomes" id="UP000182658">
    <property type="component" value="Unassembled WGS sequence"/>
</dbReference>
<reference evidence="4 5" key="1">
    <citation type="submission" date="2016-10" db="EMBL/GenBank/DDBJ databases">
        <title>Draft genome sequence of Coniochaeta ligniaria NRRL30616, a lignocellulolytic fungus for bioabatement of inhibitors in plant biomass hydrolysates.</title>
        <authorList>
            <consortium name="DOE Joint Genome Institute"/>
            <person name="Jimenez D.J."/>
            <person name="Hector R.E."/>
            <person name="Riley R."/>
            <person name="Sun H."/>
            <person name="Grigoriev I.V."/>
            <person name="Van Elsas J.D."/>
            <person name="Nichols N.N."/>
        </authorList>
    </citation>
    <scope>NUCLEOTIDE SEQUENCE [LARGE SCALE GENOMIC DNA]</scope>
    <source>
        <strain evidence="4 5">NRRL 30616</strain>
    </source>
</reference>
<sequence>MPIGDLLASITGEKPATPAPLPSRPASAPKRKAENELPGSAAKTPRTSATTNGTGRPHSTQPSSTSRISERPLTSSTTNLKSASVPPRPSDKAATSSITKHPQNTPSRQGHSSSITNGNRPTPSSKTAMVTAAVDSGPKAEPKKRSFAEIMARAKAAQDAMKQGGKIGIIQHKTIEKGMTKRERAEVKAVEARQAAKLARQAGARPGASALSSRSTNGSSSTVKAANGKFPNGIGRKGAAPVPEKKVKKAALATTGYTGTARPRPGASSAKTNGLLSKSDTNARERDRPRYGGALSGARRRYEDEDEDLDDFIEYDDDEEEPGAPRRGGYDSMEEDESDMEAGLTDVEEEERRAAMIARREDMEQEALEKRLKREKEEKKRRLMEAAKRRA</sequence>
<dbReference type="PANTHER" id="PTHR22691:SF8">
    <property type="entry name" value="PROTEIN SPT2 HOMOLOG"/>
    <property type="match status" value="1"/>
</dbReference>
<organism evidence="4 5">
    <name type="scientific">Coniochaeta ligniaria NRRL 30616</name>
    <dbReference type="NCBI Taxonomy" id="1408157"/>
    <lineage>
        <taxon>Eukaryota</taxon>
        <taxon>Fungi</taxon>
        <taxon>Dikarya</taxon>
        <taxon>Ascomycota</taxon>
        <taxon>Pezizomycotina</taxon>
        <taxon>Sordariomycetes</taxon>
        <taxon>Sordariomycetidae</taxon>
        <taxon>Coniochaetales</taxon>
        <taxon>Coniochaetaceae</taxon>
        <taxon>Coniochaeta</taxon>
    </lineage>
</organism>
<proteinExistence type="inferred from homology"/>
<feature type="region of interest" description="Disordered" evidence="3">
    <location>
        <begin position="194"/>
        <end position="348"/>
    </location>
</feature>
<feature type="compositionally biased region" description="Basic and acidic residues" evidence="3">
    <location>
        <begin position="281"/>
        <end position="290"/>
    </location>
</feature>
<evidence type="ECO:0000313" key="4">
    <source>
        <dbReference type="EMBL" id="OIW35441.1"/>
    </source>
</evidence>
<dbReference type="GO" id="GO:0003677">
    <property type="term" value="F:DNA binding"/>
    <property type="evidence" value="ECO:0007669"/>
    <property type="project" value="TreeGrafter"/>
</dbReference>
<dbReference type="InParanoid" id="A0A1J7JPX8"/>
<feature type="region of interest" description="Disordered" evidence="3">
    <location>
        <begin position="370"/>
        <end position="391"/>
    </location>
</feature>
<dbReference type="GO" id="GO:0005730">
    <property type="term" value="C:nucleolus"/>
    <property type="evidence" value="ECO:0007669"/>
    <property type="project" value="TreeGrafter"/>
</dbReference>
<feature type="compositionally biased region" description="Acidic residues" evidence="3">
    <location>
        <begin position="304"/>
        <end position="322"/>
    </location>
</feature>
<keyword evidence="2" id="KW-0175">Coiled coil</keyword>
<evidence type="ECO:0000256" key="3">
    <source>
        <dbReference type="SAM" id="MobiDB-lite"/>
    </source>
</evidence>
<accession>A0A1J7JPX8</accession>
<dbReference type="PANTHER" id="PTHR22691">
    <property type="entry name" value="YEAST SPT2-RELATED"/>
    <property type="match status" value="1"/>
</dbReference>
<feature type="compositionally biased region" description="Polar residues" evidence="3">
    <location>
        <begin position="93"/>
        <end position="128"/>
    </location>
</feature>
<feature type="compositionally biased region" description="Polar residues" evidence="3">
    <location>
        <begin position="269"/>
        <end position="280"/>
    </location>
</feature>
<evidence type="ECO:0008006" key="6">
    <source>
        <dbReference type="Google" id="ProtNLM"/>
    </source>
</evidence>
<dbReference type="Pfam" id="PF08243">
    <property type="entry name" value="SPT2"/>
    <property type="match status" value="1"/>
</dbReference>
<evidence type="ECO:0000313" key="5">
    <source>
        <dbReference type="Proteomes" id="UP000182658"/>
    </source>
</evidence>
<evidence type="ECO:0000256" key="1">
    <source>
        <dbReference type="ARBA" id="ARBA00006461"/>
    </source>
</evidence>
<evidence type="ECO:0000256" key="2">
    <source>
        <dbReference type="ARBA" id="ARBA00023054"/>
    </source>
</evidence>
<protein>
    <recommendedName>
        <fullName evidence="6">SPT2-domain-containing protein</fullName>
    </recommendedName>
</protein>
<dbReference type="AlphaFoldDB" id="A0A1J7JPX8"/>
<feature type="compositionally biased region" description="Low complexity" evidence="3">
    <location>
        <begin position="209"/>
        <end position="221"/>
    </location>
</feature>
<dbReference type="OrthoDB" id="5430658at2759"/>
<dbReference type="InterPro" id="IPR013256">
    <property type="entry name" value="Chromatin_SPT2"/>
</dbReference>
<name>A0A1J7JPX8_9PEZI</name>
<gene>
    <name evidence="4" type="ORF">CONLIGDRAFT_58603</name>
</gene>
<dbReference type="SMART" id="SM00784">
    <property type="entry name" value="SPT2"/>
    <property type="match status" value="1"/>
</dbReference>
<comment type="similarity">
    <text evidence="1">Belongs to the SPT2 family.</text>
</comment>
<dbReference type="GO" id="GO:0042393">
    <property type="term" value="F:histone binding"/>
    <property type="evidence" value="ECO:0007669"/>
    <property type="project" value="TreeGrafter"/>
</dbReference>